<sequence>MIIETLTYLFDADISKLQKGEKSAEKDAKNLDSALNKVDKTSETLGKSFVDMISTAGGALTALLSFSALSAGIAETSAYVDNLAKTSRLLGENINELGAYQELVVKSGGDIGSFQSSVKALNEQMNEFVITGSTGALPFMQRLGISMVDTNGKAKKALDILPELAEKFEKLSKTESAGIGKKLGLDEGTIGLLQQGRKEVEAQLKRQKELFSITEKQAKVFEDFNDAVSDTSTAFRGLFVELGTDILPIVKYFLTKVQDFAIWLKQNEKFVTGFFIALGVAITAYALPAIIKMGIAMITAFAPFYLIGGLIAGIAIAVGFLYDDIMTFLEGGNSAFGEFLKWLGLSDEKIEGVKNSIKQTGAFFKEFFSDLANIILHPIQALENFIAMISDAIGLTGAFSKASDAVSNGIKKVKSFFGFGDDESEQTQAQAVIAGANANPYNMTNSNILNTSRSNSNKTSNIKIEKVEVQTQATDANGISQSIGDSLSTQLKNTTATYEDGLEA</sequence>
<keyword evidence="1" id="KW-0472">Membrane</keyword>
<dbReference type="Proteomes" id="UP000052237">
    <property type="component" value="Unassembled WGS sequence"/>
</dbReference>
<proteinExistence type="predicted"/>
<keyword evidence="1" id="KW-1133">Transmembrane helix</keyword>
<name>A0A0S4R3Q1_CAMHY</name>
<evidence type="ECO:0000313" key="3">
    <source>
        <dbReference type="Proteomes" id="UP000052237"/>
    </source>
</evidence>
<feature type="transmembrane region" description="Helical" evidence="1">
    <location>
        <begin position="303"/>
        <end position="322"/>
    </location>
</feature>
<dbReference type="RefSeq" id="WP_059434847.1">
    <property type="nucleotide sequence ID" value="NZ_FAVB01000001.1"/>
</dbReference>
<organism evidence="2 3">
    <name type="scientific">Campylobacter hyointestinalis subsp. hyointestinalis</name>
    <dbReference type="NCBI Taxonomy" id="91352"/>
    <lineage>
        <taxon>Bacteria</taxon>
        <taxon>Pseudomonadati</taxon>
        <taxon>Campylobacterota</taxon>
        <taxon>Epsilonproteobacteria</taxon>
        <taxon>Campylobacterales</taxon>
        <taxon>Campylobacteraceae</taxon>
        <taxon>Campylobacter</taxon>
    </lineage>
</organism>
<dbReference type="AlphaFoldDB" id="A0A0S4R3Q1"/>
<dbReference type="EMBL" id="FAVB01000001">
    <property type="protein sequence ID" value="CUU68109.1"/>
    <property type="molecule type" value="Genomic_DNA"/>
</dbReference>
<reference evidence="2 3" key="1">
    <citation type="submission" date="2015-11" db="EMBL/GenBank/DDBJ databases">
        <authorList>
            <consortium name="Pathogen Informatics"/>
        </authorList>
    </citation>
    <scope>NUCLEOTIDE SEQUENCE [LARGE SCALE GENOMIC DNA]</scope>
    <source>
        <strain evidence="2 3">006A-0059</strain>
    </source>
</reference>
<feature type="transmembrane region" description="Helical" evidence="1">
    <location>
        <begin position="270"/>
        <end position="291"/>
    </location>
</feature>
<gene>
    <name evidence="2" type="ORF">ERS686654_00054</name>
</gene>
<evidence type="ECO:0000256" key="1">
    <source>
        <dbReference type="SAM" id="Phobius"/>
    </source>
</evidence>
<evidence type="ECO:0000313" key="2">
    <source>
        <dbReference type="EMBL" id="CUU68109.1"/>
    </source>
</evidence>
<comment type="caution">
    <text evidence="2">The sequence shown here is derived from an EMBL/GenBank/DDBJ whole genome shotgun (WGS) entry which is preliminary data.</text>
</comment>
<protein>
    <recommendedName>
        <fullName evidence="4">Phage tail tape measure protein</fullName>
    </recommendedName>
</protein>
<keyword evidence="1" id="KW-0812">Transmembrane</keyword>
<accession>A0A0S4R3Q1</accession>
<evidence type="ECO:0008006" key="4">
    <source>
        <dbReference type="Google" id="ProtNLM"/>
    </source>
</evidence>
<keyword evidence="3" id="KW-1185">Reference proteome</keyword>